<feature type="compositionally biased region" description="Basic and acidic residues" evidence="2">
    <location>
        <begin position="179"/>
        <end position="196"/>
    </location>
</feature>
<name>A0A0L0T278_ALLM3</name>
<dbReference type="OrthoDB" id="5863171at2759"/>
<dbReference type="InterPro" id="IPR036388">
    <property type="entry name" value="WH-like_DNA-bd_sf"/>
</dbReference>
<dbReference type="VEuPathDB" id="FungiDB:AMAG_13400"/>
<dbReference type="GO" id="GO:0006334">
    <property type="term" value="P:nucleosome assembly"/>
    <property type="evidence" value="ECO:0007669"/>
    <property type="project" value="InterPro"/>
</dbReference>
<dbReference type="EMBL" id="GG745358">
    <property type="protein sequence ID" value="KNE68760.1"/>
    <property type="molecule type" value="Genomic_DNA"/>
</dbReference>
<evidence type="ECO:0000259" key="3">
    <source>
        <dbReference type="PROSITE" id="PS51504"/>
    </source>
</evidence>
<sequence length="599" mass="64102">MFPLAGPPPPSAASRPLLVSSTYGNPLLDALAPAHDERHGGHVDDDHLSLAMVMDVAKEEDDKWEAAPLAMDPSMLLLAGPAASSSLHNARQLPENAPKLWIALDEMMEDVDDKYDYLLDEEDGDDEVDDGRRAIAMVTSATTMAASTGHRNHDSPSAACSDHDARRGASNSRSSGNRSDGDRVAEEDLDKNKDDGEYTVTRMRDAAAPPSPSTPQTTLQHPNQIGAAWPQHGSGDVDLVPSYEEMIAQAIIALGDPQGHPPREIYAWMAMTYGAHLPMQFKGSATQALKKAWRKSRFLRDNRRYRLNPDYQGARVRGYAKPNAAITPMIDADRQRAAEAVRATAASWPLANYASGARADGRWRSGKKEQKKLEAVTASLDQNDDQSHRLSGAYVDAHGFGGESLLARRAMPRLGLGLDPMIGLQGKLEDLSMLGHGHPDHSVTSAVQDDYQLTAATLASTQGQAGLPAAVSLTKEQLEAVESGELRSKVDKLVEGMAPVDPVMALPAMYEQIQPRAVSTVLSDGPMATATHGPGGVGRAGPGMPDTTRSEYAAVNAAVLDYTAAPVFGQDAVETVGAAVFQREEVYDGMAPPDLENAI</sequence>
<dbReference type="AlphaFoldDB" id="A0A0L0T278"/>
<dbReference type="GO" id="GO:0000786">
    <property type="term" value="C:nucleosome"/>
    <property type="evidence" value="ECO:0007669"/>
    <property type="project" value="InterPro"/>
</dbReference>
<feature type="domain" description="H15" evidence="3">
    <location>
        <begin position="239"/>
        <end position="309"/>
    </location>
</feature>
<feature type="compositionally biased region" description="Low complexity" evidence="2">
    <location>
        <begin position="168"/>
        <end position="178"/>
    </location>
</feature>
<dbReference type="Proteomes" id="UP000054350">
    <property type="component" value="Unassembled WGS sequence"/>
</dbReference>
<gene>
    <name evidence="4" type="ORF">AMAG_13400</name>
</gene>
<dbReference type="PROSITE" id="PS51504">
    <property type="entry name" value="H15"/>
    <property type="match status" value="1"/>
</dbReference>
<protein>
    <recommendedName>
        <fullName evidence="1">Histone H1</fullName>
    </recommendedName>
</protein>
<dbReference type="SUPFAM" id="SSF46785">
    <property type="entry name" value="Winged helix' DNA-binding domain"/>
    <property type="match status" value="1"/>
</dbReference>
<dbReference type="InterPro" id="IPR005818">
    <property type="entry name" value="Histone_H1/H5_H15"/>
</dbReference>
<dbReference type="STRING" id="578462.A0A0L0T278"/>
<evidence type="ECO:0000313" key="5">
    <source>
        <dbReference type="Proteomes" id="UP000054350"/>
    </source>
</evidence>
<accession>A0A0L0T278</accession>
<dbReference type="InterPro" id="IPR036390">
    <property type="entry name" value="WH_DNA-bd_sf"/>
</dbReference>
<dbReference type="eggNOG" id="ENOG502S8Q9">
    <property type="taxonomic scope" value="Eukaryota"/>
</dbReference>
<feature type="region of interest" description="Disordered" evidence="2">
    <location>
        <begin position="144"/>
        <end position="231"/>
    </location>
</feature>
<keyword evidence="5" id="KW-1185">Reference proteome</keyword>
<reference evidence="5" key="2">
    <citation type="submission" date="2009-11" db="EMBL/GenBank/DDBJ databases">
        <title>The Genome Sequence of Allomyces macrogynus strain ATCC 38327.</title>
        <authorList>
            <consortium name="The Broad Institute Genome Sequencing Platform"/>
            <person name="Russ C."/>
            <person name="Cuomo C."/>
            <person name="Shea T."/>
            <person name="Young S.K."/>
            <person name="Zeng Q."/>
            <person name="Koehrsen M."/>
            <person name="Haas B."/>
            <person name="Borodovsky M."/>
            <person name="Guigo R."/>
            <person name="Alvarado L."/>
            <person name="Berlin A."/>
            <person name="Borenstein D."/>
            <person name="Chen Z."/>
            <person name="Engels R."/>
            <person name="Freedman E."/>
            <person name="Gellesch M."/>
            <person name="Goldberg J."/>
            <person name="Griggs A."/>
            <person name="Gujja S."/>
            <person name="Heiman D."/>
            <person name="Hepburn T."/>
            <person name="Howarth C."/>
            <person name="Jen D."/>
            <person name="Larson L."/>
            <person name="Lewis B."/>
            <person name="Mehta T."/>
            <person name="Park D."/>
            <person name="Pearson M."/>
            <person name="Roberts A."/>
            <person name="Saif S."/>
            <person name="Shenoy N."/>
            <person name="Sisk P."/>
            <person name="Stolte C."/>
            <person name="Sykes S."/>
            <person name="Walk T."/>
            <person name="White J."/>
            <person name="Yandava C."/>
            <person name="Burger G."/>
            <person name="Gray M.W."/>
            <person name="Holland P.W.H."/>
            <person name="King N."/>
            <person name="Lang F.B.F."/>
            <person name="Roger A.J."/>
            <person name="Ruiz-Trillo I."/>
            <person name="Lander E."/>
            <person name="Nusbaum C."/>
        </authorList>
    </citation>
    <scope>NUCLEOTIDE SEQUENCE [LARGE SCALE GENOMIC DNA]</scope>
    <source>
        <strain evidence="5">ATCC 38327</strain>
    </source>
</reference>
<dbReference type="Gene3D" id="1.10.10.10">
    <property type="entry name" value="Winged helix-like DNA-binding domain superfamily/Winged helix DNA-binding domain"/>
    <property type="match status" value="1"/>
</dbReference>
<organism evidence="4 5">
    <name type="scientific">Allomyces macrogynus (strain ATCC 38327)</name>
    <name type="common">Allomyces javanicus var. macrogynus</name>
    <dbReference type="NCBI Taxonomy" id="578462"/>
    <lineage>
        <taxon>Eukaryota</taxon>
        <taxon>Fungi</taxon>
        <taxon>Fungi incertae sedis</taxon>
        <taxon>Blastocladiomycota</taxon>
        <taxon>Blastocladiomycetes</taxon>
        <taxon>Blastocladiales</taxon>
        <taxon>Blastocladiaceae</taxon>
        <taxon>Allomyces</taxon>
    </lineage>
</organism>
<evidence type="ECO:0000256" key="1">
    <source>
        <dbReference type="ARBA" id="ARBA00020833"/>
    </source>
</evidence>
<reference evidence="4 5" key="1">
    <citation type="submission" date="2009-11" db="EMBL/GenBank/DDBJ databases">
        <title>Annotation of Allomyces macrogynus ATCC 38327.</title>
        <authorList>
            <consortium name="The Broad Institute Genome Sequencing Platform"/>
            <person name="Russ C."/>
            <person name="Cuomo C."/>
            <person name="Burger G."/>
            <person name="Gray M.W."/>
            <person name="Holland P.W.H."/>
            <person name="King N."/>
            <person name="Lang F.B.F."/>
            <person name="Roger A.J."/>
            <person name="Ruiz-Trillo I."/>
            <person name="Young S.K."/>
            <person name="Zeng Q."/>
            <person name="Gargeya S."/>
            <person name="Fitzgerald M."/>
            <person name="Haas B."/>
            <person name="Abouelleil A."/>
            <person name="Alvarado L."/>
            <person name="Arachchi H.M."/>
            <person name="Berlin A."/>
            <person name="Chapman S.B."/>
            <person name="Gearin G."/>
            <person name="Goldberg J."/>
            <person name="Griggs A."/>
            <person name="Gujja S."/>
            <person name="Hansen M."/>
            <person name="Heiman D."/>
            <person name="Howarth C."/>
            <person name="Larimer J."/>
            <person name="Lui A."/>
            <person name="MacDonald P.J.P."/>
            <person name="McCowen C."/>
            <person name="Montmayeur A."/>
            <person name="Murphy C."/>
            <person name="Neiman D."/>
            <person name="Pearson M."/>
            <person name="Priest M."/>
            <person name="Roberts A."/>
            <person name="Saif S."/>
            <person name="Shea T."/>
            <person name="Sisk P."/>
            <person name="Stolte C."/>
            <person name="Sykes S."/>
            <person name="Wortman J."/>
            <person name="Nusbaum C."/>
            <person name="Birren B."/>
        </authorList>
    </citation>
    <scope>NUCLEOTIDE SEQUENCE [LARGE SCALE GENOMIC DNA]</scope>
    <source>
        <strain evidence="4 5">ATCC 38327</strain>
    </source>
</reference>
<evidence type="ECO:0000313" key="4">
    <source>
        <dbReference type="EMBL" id="KNE68760.1"/>
    </source>
</evidence>
<proteinExistence type="predicted"/>
<dbReference type="GO" id="GO:0003677">
    <property type="term" value="F:DNA binding"/>
    <property type="evidence" value="ECO:0007669"/>
    <property type="project" value="InterPro"/>
</dbReference>
<evidence type="ECO:0000256" key="2">
    <source>
        <dbReference type="SAM" id="MobiDB-lite"/>
    </source>
</evidence>